<evidence type="ECO:0000256" key="7">
    <source>
        <dbReference type="ARBA" id="ARBA00022989"/>
    </source>
</evidence>
<evidence type="ECO:0000256" key="6">
    <source>
        <dbReference type="ARBA" id="ARBA00022792"/>
    </source>
</evidence>
<dbReference type="STRING" id="90262.A0A1X2J0K7"/>
<dbReference type="EMBL" id="MCGE01000001">
    <property type="protein sequence ID" value="ORZ25350.1"/>
    <property type="molecule type" value="Genomic_DNA"/>
</dbReference>
<dbReference type="InterPro" id="IPR002067">
    <property type="entry name" value="MCP"/>
</dbReference>
<dbReference type="GO" id="GO:0005743">
    <property type="term" value="C:mitochondrial inner membrane"/>
    <property type="evidence" value="ECO:0007669"/>
    <property type="project" value="UniProtKB-SubCell"/>
</dbReference>
<evidence type="ECO:0000256" key="4">
    <source>
        <dbReference type="ARBA" id="ARBA00022692"/>
    </source>
</evidence>
<feature type="compositionally biased region" description="Polar residues" evidence="12">
    <location>
        <begin position="18"/>
        <end position="40"/>
    </location>
</feature>
<keyword evidence="8" id="KW-0496">Mitochondrion</keyword>
<dbReference type="Gene3D" id="1.50.40.10">
    <property type="entry name" value="Mitochondrial carrier domain"/>
    <property type="match status" value="1"/>
</dbReference>
<comment type="similarity">
    <text evidence="2 11">Belongs to the mitochondrial carrier (TC 2.A.29) family.</text>
</comment>
<dbReference type="Proteomes" id="UP000193560">
    <property type="component" value="Unassembled WGS sequence"/>
</dbReference>
<keyword evidence="4 10" id="KW-0812">Transmembrane</keyword>
<dbReference type="OrthoDB" id="270584at2759"/>
<dbReference type="Pfam" id="PF00153">
    <property type="entry name" value="Mito_carr"/>
    <property type="match status" value="3"/>
</dbReference>
<keyword evidence="9 10" id="KW-0472">Membrane</keyword>
<keyword evidence="15" id="KW-1185">Reference proteome</keyword>
<dbReference type="PROSITE" id="PS50920">
    <property type="entry name" value="SOLCAR"/>
    <property type="match status" value="3"/>
</dbReference>
<keyword evidence="5" id="KW-0677">Repeat</keyword>
<feature type="transmembrane region" description="Helical" evidence="13">
    <location>
        <begin position="220"/>
        <end position="242"/>
    </location>
</feature>
<evidence type="ECO:0000256" key="11">
    <source>
        <dbReference type="RuleBase" id="RU000488"/>
    </source>
</evidence>
<evidence type="ECO:0000256" key="1">
    <source>
        <dbReference type="ARBA" id="ARBA00004448"/>
    </source>
</evidence>
<dbReference type="InterPro" id="IPR023395">
    <property type="entry name" value="MCP_dom_sf"/>
</dbReference>
<feature type="repeat" description="Solcar" evidence="10">
    <location>
        <begin position="287"/>
        <end position="375"/>
    </location>
</feature>
<feature type="transmembrane region" description="Helical" evidence="13">
    <location>
        <begin position="346"/>
        <end position="369"/>
    </location>
</feature>
<evidence type="ECO:0000256" key="10">
    <source>
        <dbReference type="PROSITE-ProRule" id="PRU00282"/>
    </source>
</evidence>
<gene>
    <name evidence="14" type="ORF">BCR42DRAFT_316401</name>
</gene>
<dbReference type="InterPro" id="IPR002167">
    <property type="entry name" value="GDC-like"/>
</dbReference>
<evidence type="ECO:0000313" key="14">
    <source>
        <dbReference type="EMBL" id="ORZ25350.1"/>
    </source>
</evidence>
<dbReference type="AlphaFoldDB" id="A0A1X2J0K7"/>
<feature type="compositionally biased region" description="Low complexity" evidence="12">
    <location>
        <begin position="1"/>
        <end position="17"/>
    </location>
</feature>
<name>A0A1X2J0K7_9FUNG</name>
<dbReference type="SUPFAM" id="SSF103506">
    <property type="entry name" value="Mitochondrial carrier"/>
    <property type="match status" value="1"/>
</dbReference>
<evidence type="ECO:0000256" key="8">
    <source>
        <dbReference type="ARBA" id="ARBA00023128"/>
    </source>
</evidence>
<keyword evidence="3 11" id="KW-0813">Transport</keyword>
<dbReference type="InterPro" id="IPR018108">
    <property type="entry name" value="MCP_transmembrane"/>
</dbReference>
<feature type="repeat" description="Solcar" evidence="10">
    <location>
        <begin position="52"/>
        <end position="143"/>
    </location>
</feature>
<evidence type="ECO:0000256" key="12">
    <source>
        <dbReference type="SAM" id="MobiDB-lite"/>
    </source>
</evidence>
<keyword evidence="6" id="KW-0999">Mitochondrion inner membrane</keyword>
<sequence length="379" mass="42015">MQSQRSLSLPDLSSASLNDTNSNGTTTSKPSATVSQQSQGHDSEIKRTQNWDYVVRSGLAGGIAGCMAKTAIAPLDRVKILFQARNPIFEKYAGTFTGAFYAGRDIFKSNGLLGLFQGHSVTLLRIFPYAAIKFVAYEQYRALLMPTKAHETPRRQFLAGSLAGVTSVLFTYPLDLVRVRLAYDIKQPGKQRPTLMGTLKQIYNEPAARKRLGGLHILNYYRGFLPTVAGIIPYAGVSFWTYHLMTKFARFHPSAAPYARAPIDFDFDPTDDDLTPTQQRLVDKPPLKTWAELVCGGIAGLVAQTSSYPLEVIRRRMQVGGLLKPDKFVGFIDTTKEIYKVKGLKGFYVGLSIGYLKVTPMVAVSFAVYERMKQALDID</sequence>
<dbReference type="PANTHER" id="PTHR24089">
    <property type="entry name" value="SOLUTE CARRIER FAMILY 25"/>
    <property type="match status" value="1"/>
</dbReference>
<dbReference type="PRINTS" id="PR00928">
    <property type="entry name" value="GRAVESDC"/>
</dbReference>
<comment type="caution">
    <text evidence="14">The sequence shown here is derived from an EMBL/GenBank/DDBJ whole genome shotgun (WGS) entry which is preliminary data.</text>
</comment>
<evidence type="ECO:0000256" key="13">
    <source>
        <dbReference type="SAM" id="Phobius"/>
    </source>
</evidence>
<proteinExistence type="inferred from homology"/>
<evidence type="ECO:0000313" key="15">
    <source>
        <dbReference type="Proteomes" id="UP000193560"/>
    </source>
</evidence>
<feature type="region of interest" description="Disordered" evidence="12">
    <location>
        <begin position="1"/>
        <end position="44"/>
    </location>
</feature>
<evidence type="ECO:0000256" key="3">
    <source>
        <dbReference type="ARBA" id="ARBA00022448"/>
    </source>
</evidence>
<evidence type="ECO:0000256" key="5">
    <source>
        <dbReference type="ARBA" id="ARBA00022737"/>
    </source>
</evidence>
<comment type="subcellular location">
    <subcellularLocation>
        <location evidence="1">Mitochondrion inner membrane</location>
        <topology evidence="1">Multi-pass membrane protein</topology>
    </subcellularLocation>
</comment>
<evidence type="ECO:0000256" key="2">
    <source>
        <dbReference type="ARBA" id="ARBA00006375"/>
    </source>
</evidence>
<reference evidence="14 15" key="1">
    <citation type="submission" date="2016-07" db="EMBL/GenBank/DDBJ databases">
        <title>Pervasive Adenine N6-methylation of Active Genes in Fungi.</title>
        <authorList>
            <consortium name="DOE Joint Genome Institute"/>
            <person name="Mondo S.J."/>
            <person name="Dannebaum R.O."/>
            <person name="Kuo R.C."/>
            <person name="Labutti K."/>
            <person name="Haridas S."/>
            <person name="Kuo A."/>
            <person name="Salamov A."/>
            <person name="Ahrendt S.R."/>
            <person name="Lipzen A."/>
            <person name="Sullivan W."/>
            <person name="Andreopoulos W.B."/>
            <person name="Clum A."/>
            <person name="Lindquist E."/>
            <person name="Daum C."/>
            <person name="Ramamoorthy G.K."/>
            <person name="Gryganskyi A."/>
            <person name="Culley D."/>
            <person name="Magnuson J.K."/>
            <person name="James T.Y."/>
            <person name="O'Malley M.A."/>
            <person name="Stajich J.E."/>
            <person name="Spatafora J.W."/>
            <person name="Visel A."/>
            <person name="Grigoriev I.V."/>
        </authorList>
    </citation>
    <scope>NUCLEOTIDE SEQUENCE [LARGE SCALE GENOMIC DNA]</scope>
    <source>
        <strain evidence="14 15">NRRL 1336</strain>
    </source>
</reference>
<dbReference type="GO" id="GO:0015228">
    <property type="term" value="F:coenzyme A transmembrane transporter activity"/>
    <property type="evidence" value="ECO:0007669"/>
    <property type="project" value="EnsemblFungi"/>
</dbReference>
<protein>
    <submittedName>
        <fullName evidence="14">Mitochondrial carrier domain-containing protein</fullName>
    </submittedName>
</protein>
<accession>A0A1X2J0K7</accession>
<keyword evidence="7 13" id="KW-1133">Transmembrane helix</keyword>
<feature type="repeat" description="Solcar" evidence="10">
    <location>
        <begin position="151"/>
        <end position="248"/>
    </location>
</feature>
<organism evidence="14 15">
    <name type="scientific">Absidia repens</name>
    <dbReference type="NCBI Taxonomy" id="90262"/>
    <lineage>
        <taxon>Eukaryota</taxon>
        <taxon>Fungi</taxon>
        <taxon>Fungi incertae sedis</taxon>
        <taxon>Mucoromycota</taxon>
        <taxon>Mucoromycotina</taxon>
        <taxon>Mucoromycetes</taxon>
        <taxon>Mucorales</taxon>
        <taxon>Cunninghamellaceae</taxon>
        <taxon>Absidia</taxon>
    </lineage>
</organism>
<dbReference type="PRINTS" id="PR00926">
    <property type="entry name" value="MITOCARRIER"/>
</dbReference>
<evidence type="ECO:0000256" key="9">
    <source>
        <dbReference type="ARBA" id="ARBA00023136"/>
    </source>
</evidence>